<dbReference type="SMART" id="SM00131">
    <property type="entry name" value="KU"/>
    <property type="match status" value="1"/>
</dbReference>
<dbReference type="GO" id="GO:0005615">
    <property type="term" value="C:extracellular space"/>
    <property type="evidence" value="ECO:0000318"/>
    <property type="project" value="GO_Central"/>
</dbReference>
<dbReference type="GeneTree" id="ENSGT01030000235306"/>
<name>R4GDF2_ANOCA</name>
<dbReference type="InParanoid" id="R4GDF2"/>
<dbReference type="GO" id="GO:0004867">
    <property type="term" value="F:serine-type endopeptidase inhibitor activity"/>
    <property type="evidence" value="ECO:0000318"/>
    <property type="project" value="GO_Central"/>
</dbReference>
<keyword evidence="3" id="KW-0646">Protease inhibitor</keyword>
<reference evidence="6" key="3">
    <citation type="submission" date="2025-09" db="UniProtKB">
        <authorList>
            <consortium name="Ensembl"/>
        </authorList>
    </citation>
    <scope>IDENTIFICATION</scope>
</reference>
<protein>
    <recommendedName>
        <fullName evidence="5">BPTI/Kunitz inhibitor domain-containing protein</fullName>
    </recommendedName>
</protein>
<evidence type="ECO:0000259" key="5">
    <source>
        <dbReference type="PROSITE" id="PS50279"/>
    </source>
</evidence>
<dbReference type="Ensembl" id="ENSACAT00000030829.2">
    <property type="protein sequence ID" value="ENSACAP00000023410.2"/>
    <property type="gene ID" value="ENSACAG00000028439.2"/>
</dbReference>
<accession>R4GDF2</accession>
<dbReference type="InterPro" id="IPR050098">
    <property type="entry name" value="TFPI/VKTCI-like"/>
</dbReference>
<dbReference type="InterPro" id="IPR002223">
    <property type="entry name" value="Kunitz_BPTI"/>
</dbReference>
<dbReference type="eggNOG" id="KOG3544">
    <property type="taxonomic scope" value="Eukaryota"/>
</dbReference>
<dbReference type="GO" id="GO:0044483">
    <property type="term" value="P:venom-mediated perturbation of hemostasis"/>
    <property type="evidence" value="ECO:0007669"/>
    <property type="project" value="UniProtKB-ARBA"/>
</dbReference>
<dbReference type="SUPFAM" id="SSF57362">
    <property type="entry name" value="BPTI-like"/>
    <property type="match status" value="1"/>
</dbReference>
<comment type="subcellular location">
    <subcellularLocation>
        <location evidence="1">Secreted</location>
    </subcellularLocation>
</comment>
<dbReference type="Bgee" id="ENSACAG00000028439">
    <property type="expression patterns" value="Expressed in dewlap and 3 other cell types or tissues"/>
</dbReference>
<evidence type="ECO:0000256" key="1">
    <source>
        <dbReference type="ARBA" id="ARBA00004613"/>
    </source>
</evidence>
<evidence type="ECO:0000256" key="4">
    <source>
        <dbReference type="ARBA" id="ARBA00023157"/>
    </source>
</evidence>
<dbReference type="Pfam" id="PF00014">
    <property type="entry name" value="Kunitz_BPTI"/>
    <property type="match status" value="1"/>
</dbReference>
<evidence type="ECO:0000313" key="6">
    <source>
        <dbReference type="Ensembl" id="ENSACAP00000023410.2"/>
    </source>
</evidence>
<keyword evidence="2" id="KW-0964">Secreted</keyword>
<dbReference type="Gene3D" id="4.10.410.10">
    <property type="entry name" value="Pancreatic trypsin inhibitor Kunitz domain"/>
    <property type="match status" value="1"/>
</dbReference>
<dbReference type="HOGENOM" id="CLU_164133_0_3_1"/>
<proteinExistence type="predicted"/>
<evidence type="ECO:0000313" key="7">
    <source>
        <dbReference type="Proteomes" id="UP000001646"/>
    </source>
</evidence>
<reference evidence="6" key="1">
    <citation type="submission" date="2009-12" db="EMBL/GenBank/DDBJ databases">
        <title>The Genome Sequence of Anolis carolinensis (Green Anole Lizard).</title>
        <authorList>
            <consortium name="The Genome Sequencing Platform"/>
            <person name="Di Palma F."/>
            <person name="Alfoldi J."/>
            <person name="Heiman D."/>
            <person name="Young S."/>
            <person name="Grabherr M."/>
            <person name="Johnson J."/>
            <person name="Lander E.S."/>
            <person name="Lindblad-Toh K."/>
        </authorList>
    </citation>
    <scope>NUCLEOTIDE SEQUENCE [LARGE SCALE GENOMIC DNA]</scope>
    <source>
        <strain evidence="6">JBL SC #1</strain>
    </source>
</reference>
<keyword evidence="4" id="KW-1015">Disulfide bond</keyword>
<dbReference type="PANTHER" id="PTHR10083:SF380">
    <property type="entry name" value="COLOSTRUM TRYPSIN INHIBITOR"/>
    <property type="match status" value="1"/>
</dbReference>
<dbReference type="FunFam" id="4.10.410.10:FF:000021">
    <property type="entry name" value="Serine protease inhibitor, putative"/>
    <property type="match status" value="1"/>
</dbReference>
<reference evidence="6" key="2">
    <citation type="submission" date="2025-08" db="UniProtKB">
        <authorList>
            <consortium name="Ensembl"/>
        </authorList>
    </citation>
    <scope>IDENTIFICATION</scope>
</reference>
<organism evidence="6 7">
    <name type="scientific">Anolis carolinensis</name>
    <name type="common">Green anole</name>
    <name type="synonym">American chameleon</name>
    <dbReference type="NCBI Taxonomy" id="28377"/>
    <lineage>
        <taxon>Eukaryota</taxon>
        <taxon>Metazoa</taxon>
        <taxon>Chordata</taxon>
        <taxon>Craniata</taxon>
        <taxon>Vertebrata</taxon>
        <taxon>Euteleostomi</taxon>
        <taxon>Lepidosauria</taxon>
        <taxon>Squamata</taxon>
        <taxon>Bifurcata</taxon>
        <taxon>Unidentata</taxon>
        <taxon>Episquamata</taxon>
        <taxon>Toxicofera</taxon>
        <taxon>Iguania</taxon>
        <taxon>Dactyloidae</taxon>
        <taxon>Anolis</taxon>
    </lineage>
</organism>
<dbReference type="PROSITE" id="PS00280">
    <property type="entry name" value="BPTI_KUNITZ_1"/>
    <property type="match status" value="1"/>
</dbReference>
<evidence type="ECO:0000256" key="3">
    <source>
        <dbReference type="ARBA" id="ARBA00022690"/>
    </source>
</evidence>
<dbReference type="PRINTS" id="PR00759">
    <property type="entry name" value="BASICPTASE"/>
</dbReference>
<sequence>MFLKLHNPQPSTSGVELGKELALSFLEPNRYRRVLCQEKASSIGKSTLSNHCPTSLSAGFIRSLPNSRAMLASQKSTMGSRLVLVCLLFFWAGLSYANKNEKRDFCILPSETGVCKMYIPRFFFNPTTKKCEKFIYGGCGGNKNNFETEKECLRACSGPL</sequence>
<dbReference type="CDD" id="cd00109">
    <property type="entry name" value="Kunitz-type"/>
    <property type="match status" value="1"/>
</dbReference>
<dbReference type="InterPro" id="IPR036880">
    <property type="entry name" value="Kunitz_BPTI_sf"/>
</dbReference>
<evidence type="ECO:0000256" key="2">
    <source>
        <dbReference type="ARBA" id="ARBA00022525"/>
    </source>
</evidence>
<dbReference type="InterPro" id="IPR020901">
    <property type="entry name" value="Prtase_inh_Kunz-CS"/>
</dbReference>
<dbReference type="PROSITE" id="PS50279">
    <property type="entry name" value="BPTI_KUNITZ_2"/>
    <property type="match status" value="1"/>
</dbReference>
<feature type="domain" description="BPTI/Kunitz inhibitor" evidence="5">
    <location>
        <begin position="106"/>
        <end position="156"/>
    </location>
</feature>
<dbReference type="Proteomes" id="UP000001646">
    <property type="component" value="Unplaced"/>
</dbReference>
<keyword evidence="7" id="KW-1185">Reference proteome</keyword>
<dbReference type="AlphaFoldDB" id="R4GDF2"/>
<dbReference type="PANTHER" id="PTHR10083">
    <property type="entry name" value="KUNITZ-TYPE PROTEASE INHIBITOR-RELATED"/>
    <property type="match status" value="1"/>
</dbReference>